<protein>
    <recommendedName>
        <fullName evidence="1">Reverse transcriptase Ty1/copia-type domain-containing protein</fullName>
    </recommendedName>
</protein>
<evidence type="ECO:0000259" key="1">
    <source>
        <dbReference type="Pfam" id="PF07727"/>
    </source>
</evidence>
<dbReference type="EMBL" id="OZ034818">
    <property type="protein sequence ID" value="CAL1388127.1"/>
    <property type="molecule type" value="Genomic_DNA"/>
</dbReference>
<dbReference type="PANTHER" id="PTHR43383:SF2">
    <property type="entry name" value="AMIDOHYDROLASE 2 FAMILY PROTEIN"/>
    <property type="match status" value="1"/>
</dbReference>
<dbReference type="Pfam" id="PF07727">
    <property type="entry name" value="RVT_2"/>
    <property type="match status" value="1"/>
</dbReference>
<dbReference type="InterPro" id="IPR043502">
    <property type="entry name" value="DNA/RNA_pol_sf"/>
</dbReference>
<evidence type="ECO:0000313" key="3">
    <source>
        <dbReference type="Proteomes" id="UP001497516"/>
    </source>
</evidence>
<proteinExistence type="predicted"/>
<accession>A0AAV2EQZ0</accession>
<reference evidence="2 3" key="1">
    <citation type="submission" date="2024-04" db="EMBL/GenBank/DDBJ databases">
        <authorList>
            <person name="Fracassetti M."/>
        </authorList>
    </citation>
    <scope>NUCLEOTIDE SEQUENCE [LARGE SCALE GENOMIC DNA]</scope>
</reference>
<dbReference type="AlphaFoldDB" id="A0AAV2EQZ0"/>
<gene>
    <name evidence="2" type="ORF">LTRI10_LOCUS29070</name>
</gene>
<dbReference type="InterPro" id="IPR013103">
    <property type="entry name" value="RVT_2"/>
</dbReference>
<dbReference type="SUPFAM" id="SSF56672">
    <property type="entry name" value="DNA/RNA polymerases"/>
    <property type="match status" value="1"/>
</dbReference>
<keyword evidence="3" id="KW-1185">Reference proteome</keyword>
<evidence type="ECO:0000313" key="2">
    <source>
        <dbReference type="EMBL" id="CAL1388127.1"/>
    </source>
</evidence>
<dbReference type="Proteomes" id="UP001497516">
    <property type="component" value="Chromosome 5"/>
</dbReference>
<dbReference type="PANTHER" id="PTHR43383">
    <property type="entry name" value="NODULIN 6"/>
    <property type="match status" value="1"/>
</dbReference>
<sequence>MCAEIAALEANGTWSLAMPPHGKRIVDCKWVFKVKFKPDGSVERYKDCLIAKGFTQVEGIDYHDTYASFAKLVTVRRLIALAVSQNWFLHQLDVNNAFLHGDLQEEVYMRVPQGFVAPGDSRVCHLHKSIYGLRQASRNWYQKFSRALLAFEFKQSRADHSLFIHRKGVSFVAALIYVDNVILAGNDAEFIQRVKDYLHDQFTIKDLGSLNISLVLRLHVLTKA</sequence>
<feature type="domain" description="Reverse transcriptase Ty1/copia-type" evidence="1">
    <location>
        <begin position="11"/>
        <end position="216"/>
    </location>
</feature>
<organism evidence="2 3">
    <name type="scientific">Linum trigynum</name>
    <dbReference type="NCBI Taxonomy" id="586398"/>
    <lineage>
        <taxon>Eukaryota</taxon>
        <taxon>Viridiplantae</taxon>
        <taxon>Streptophyta</taxon>
        <taxon>Embryophyta</taxon>
        <taxon>Tracheophyta</taxon>
        <taxon>Spermatophyta</taxon>
        <taxon>Magnoliopsida</taxon>
        <taxon>eudicotyledons</taxon>
        <taxon>Gunneridae</taxon>
        <taxon>Pentapetalae</taxon>
        <taxon>rosids</taxon>
        <taxon>fabids</taxon>
        <taxon>Malpighiales</taxon>
        <taxon>Linaceae</taxon>
        <taxon>Linum</taxon>
    </lineage>
</organism>
<name>A0AAV2EQZ0_9ROSI</name>